<evidence type="ECO:0000313" key="6">
    <source>
        <dbReference type="EMBL" id="BAY56441.1"/>
    </source>
</evidence>
<sequence length="535" mass="58935">MTSSWQRSLILGGVGATLSLWFLENLTHTLGDWLPAIVIGSGIAWVVLKFQQSDTPKIRVEPVSLNKVQTELVEAKGLLDQLAIESQDLSIDGSAQQLSDLRSQIQNITADLKRDEIRFAVMGGKSVGKTMLMNLLEIKWARGISQKLILQDTPELFAATEGGIIAERDAWKLARSADVILFMTTGDLTATEFQAIQKITSVGKRLVLVFNKQDQYLPEEQKIVLEQLRERVDGILSPQDVIGIATNPKSLKIRQHRSDGTFKEWMEKVEPQILPLLERLNQILIQEGKQLVLSSSLSNVTAVQAEAKSALNRIRRDRAMPRIDQAQWIVAGTAFANPFPALDLLATAAINGQMVMDLSNLYQRKFTLEQAKTVAATMAGVMVKLGLVEVSTQAIAAIMKTNAITFVAGGLIQGVSAAYLTRLAGLTLIEYFEGESSEEIKPDILQQIMEKVFEQNRRLPFMQMFVKQAVDRLVKTPLSASAPVPTPTPLDGLPAPQEAPLEIGAKLEKDVNSEIAKSDEPKLLEIPEVSLVEIN</sequence>
<proteinExistence type="predicted"/>
<keyword evidence="7" id="KW-1185">Reference proteome</keyword>
<evidence type="ECO:0008006" key="8">
    <source>
        <dbReference type="Google" id="ProtNLM"/>
    </source>
</evidence>
<keyword evidence="4" id="KW-0472">Membrane</keyword>
<dbReference type="Proteomes" id="UP000217895">
    <property type="component" value="Chromosome"/>
</dbReference>
<protein>
    <recommendedName>
        <fullName evidence="8">DUF697 domain-containing protein</fullName>
    </recommendedName>
</protein>
<evidence type="ECO:0000256" key="4">
    <source>
        <dbReference type="ARBA" id="ARBA00023136"/>
    </source>
</evidence>
<keyword evidence="3" id="KW-1133">Transmembrane helix</keyword>
<dbReference type="InterPro" id="IPR021147">
    <property type="entry name" value="DUF697"/>
</dbReference>
<dbReference type="SUPFAM" id="SSF52540">
    <property type="entry name" value="P-loop containing nucleoside triphosphate hydrolases"/>
    <property type="match status" value="1"/>
</dbReference>
<evidence type="ECO:0000256" key="5">
    <source>
        <dbReference type="SAM" id="Coils"/>
    </source>
</evidence>
<keyword evidence="5" id="KW-0175">Coiled coil</keyword>
<comment type="subcellular location">
    <subcellularLocation>
        <location evidence="1">Membrane</location>
        <topology evidence="1">Multi-pass membrane protein</topology>
    </subcellularLocation>
</comment>
<dbReference type="InterPro" id="IPR027417">
    <property type="entry name" value="P-loop_NTPase"/>
</dbReference>
<evidence type="ECO:0000256" key="2">
    <source>
        <dbReference type="ARBA" id="ARBA00022692"/>
    </source>
</evidence>
<dbReference type="EMBL" id="AP018203">
    <property type="protein sequence ID" value="BAY56441.1"/>
    <property type="molecule type" value="Genomic_DNA"/>
</dbReference>
<dbReference type="AlphaFoldDB" id="A0A1Z4JI89"/>
<name>A0A1Z4JI89_LEPBY</name>
<accession>A0A1Z4JI89</accession>
<dbReference type="GO" id="GO:0016020">
    <property type="term" value="C:membrane"/>
    <property type="evidence" value="ECO:0007669"/>
    <property type="project" value="UniProtKB-SubCell"/>
</dbReference>
<evidence type="ECO:0000313" key="7">
    <source>
        <dbReference type="Proteomes" id="UP000217895"/>
    </source>
</evidence>
<feature type="coiled-coil region" evidence="5">
    <location>
        <begin position="65"/>
        <end position="118"/>
    </location>
</feature>
<evidence type="ECO:0000256" key="1">
    <source>
        <dbReference type="ARBA" id="ARBA00004141"/>
    </source>
</evidence>
<reference evidence="6 7" key="1">
    <citation type="submission" date="2017-06" db="EMBL/GenBank/DDBJ databases">
        <title>Genome sequencing of cyanobaciteial culture collection at National Institute for Environmental Studies (NIES).</title>
        <authorList>
            <person name="Hirose Y."/>
            <person name="Shimura Y."/>
            <person name="Fujisawa T."/>
            <person name="Nakamura Y."/>
            <person name="Kawachi M."/>
        </authorList>
    </citation>
    <scope>NUCLEOTIDE SEQUENCE [LARGE SCALE GENOMIC DNA]</scope>
    <source>
        <strain evidence="6 7">NIES-2135</strain>
    </source>
</reference>
<dbReference type="Gene3D" id="3.40.50.300">
    <property type="entry name" value="P-loop containing nucleotide triphosphate hydrolases"/>
    <property type="match status" value="1"/>
</dbReference>
<dbReference type="Pfam" id="PF05128">
    <property type="entry name" value="DUF697"/>
    <property type="match status" value="1"/>
</dbReference>
<evidence type="ECO:0000256" key="3">
    <source>
        <dbReference type="ARBA" id="ARBA00022989"/>
    </source>
</evidence>
<keyword evidence="2" id="KW-0812">Transmembrane</keyword>
<gene>
    <name evidence="6" type="ORF">NIES2135_32740</name>
</gene>
<organism evidence="6 7">
    <name type="scientific">Leptolyngbya boryana NIES-2135</name>
    <dbReference type="NCBI Taxonomy" id="1973484"/>
    <lineage>
        <taxon>Bacteria</taxon>
        <taxon>Bacillati</taxon>
        <taxon>Cyanobacteriota</taxon>
        <taxon>Cyanophyceae</taxon>
        <taxon>Leptolyngbyales</taxon>
        <taxon>Leptolyngbyaceae</taxon>
        <taxon>Leptolyngbya group</taxon>
        <taxon>Leptolyngbya</taxon>
    </lineage>
</organism>